<name>D9SQ36_CLOC7</name>
<reference evidence="2 3" key="1">
    <citation type="submission" date="2010-08" db="EMBL/GenBank/DDBJ databases">
        <title>Complete sequence of Clostridium cellulovorans 743B.</title>
        <authorList>
            <consortium name="US DOE Joint Genome Institute"/>
            <person name="Lucas S."/>
            <person name="Copeland A."/>
            <person name="Lapidus A."/>
            <person name="Cheng J.-F."/>
            <person name="Bruce D."/>
            <person name="Goodwin L."/>
            <person name="Pitluck S."/>
            <person name="Chertkov O."/>
            <person name="Detter J.C."/>
            <person name="Han C."/>
            <person name="Tapia R."/>
            <person name="Land M."/>
            <person name="Hauser L."/>
            <person name="Chang Y.-J."/>
            <person name="Jeffries C."/>
            <person name="Kyrpides N."/>
            <person name="Ivanova N."/>
            <person name="Mikhailova N."/>
            <person name="Hemme C.L."/>
            <person name="Woyke T."/>
        </authorList>
    </citation>
    <scope>NUCLEOTIDE SEQUENCE [LARGE SCALE GENOMIC DNA]</scope>
    <source>
        <strain evidence="3">ATCC 35296 / DSM 3052 / OCM 3 / 743B</strain>
    </source>
</reference>
<proteinExistence type="predicted"/>
<dbReference type="RefSeq" id="WP_010074686.1">
    <property type="nucleotide sequence ID" value="NC_014393.1"/>
</dbReference>
<dbReference type="HOGENOM" id="CLU_2988515_0_0_9"/>
<evidence type="ECO:0000313" key="3">
    <source>
        <dbReference type="Proteomes" id="UP000002730"/>
    </source>
</evidence>
<feature type="region of interest" description="Disordered" evidence="1">
    <location>
        <begin position="27"/>
        <end position="57"/>
    </location>
</feature>
<keyword evidence="3" id="KW-1185">Reference proteome</keyword>
<sequence>MEKDKIVLKGGFVKAGRMFNSDEISRGTGISKAKKGKGSYDRKEKHKKSHRQLLEAM</sequence>
<protein>
    <submittedName>
        <fullName evidence="2">Uncharacterized protein</fullName>
    </submittedName>
</protein>
<dbReference type="KEGG" id="ccb:Clocel_2459"/>
<organism evidence="2 3">
    <name type="scientific">Clostridium cellulovorans (strain ATCC 35296 / DSM 3052 / OCM 3 / 743B)</name>
    <dbReference type="NCBI Taxonomy" id="573061"/>
    <lineage>
        <taxon>Bacteria</taxon>
        <taxon>Bacillati</taxon>
        <taxon>Bacillota</taxon>
        <taxon>Clostridia</taxon>
        <taxon>Eubacteriales</taxon>
        <taxon>Clostridiaceae</taxon>
        <taxon>Clostridium</taxon>
    </lineage>
</organism>
<accession>D9SQ36</accession>
<gene>
    <name evidence="2" type="ordered locus">Clocel_2459</name>
</gene>
<dbReference type="Proteomes" id="UP000002730">
    <property type="component" value="Chromosome"/>
</dbReference>
<evidence type="ECO:0000313" key="2">
    <source>
        <dbReference type="EMBL" id="ADL52172.1"/>
    </source>
</evidence>
<dbReference type="AlphaFoldDB" id="D9SQ36"/>
<dbReference type="EMBL" id="CP002160">
    <property type="protein sequence ID" value="ADL52172.1"/>
    <property type="molecule type" value="Genomic_DNA"/>
</dbReference>
<evidence type="ECO:0000256" key="1">
    <source>
        <dbReference type="SAM" id="MobiDB-lite"/>
    </source>
</evidence>